<keyword evidence="1" id="KW-0732">Signal</keyword>
<keyword evidence="4" id="KW-1185">Reference proteome</keyword>
<feature type="domain" description="Methyltransferase" evidence="2">
    <location>
        <begin position="113"/>
        <end position="323"/>
    </location>
</feature>
<feature type="chain" id="PRO_5042221394" description="Methyltransferase domain-containing protein" evidence="1">
    <location>
        <begin position="30"/>
        <end position="357"/>
    </location>
</feature>
<dbReference type="InterPro" id="IPR026913">
    <property type="entry name" value="METTL24"/>
</dbReference>
<evidence type="ECO:0000256" key="1">
    <source>
        <dbReference type="SAM" id="SignalP"/>
    </source>
</evidence>
<name>A0AAD7XFQ1_9STRA</name>
<comment type="caution">
    <text evidence="3">The sequence shown here is derived from an EMBL/GenBank/DDBJ whole genome shotgun (WGS) entry which is preliminary data.</text>
</comment>
<dbReference type="EMBL" id="JAQMWT010000552">
    <property type="protein sequence ID" value="KAJ8599577.1"/>
    <property type="molecule type" value="Genomic_DNA"/>
</dbReference>
<reference evidence="3" key="1">
    <citation type="submission" date="2023-01" db="EMBL/GenBank/DDBJ databases">
        <title>Metagenome sequencing of chrysophaentin producing Chrysophaeum taylorii.</title>
        <authorList>
            <person name="Davison J."/>
            <person name="Bewley C."/>
        </authorList>
    </citation>
    <scope>NUCLEOTIDE SEQUENCE</scope>
    <source>
        <strain evidence="3">NIES-1699</strain>
    </source>
</reference>
<evidence type="ECO:0000259" key="2">
    <source>
        <dbReference type="Pfam" id="PF13383"/>
    </source>
</evidence>
<organism evidence="3 4">
    <name type="scientific">Chrysophaeum taylorii</name>
    <dbReference type="NCBI Taxonomy" id="2483200"/>
    <lineage>
        <taxon>Eukaryota</taxon>
        <taxon>Sar</taxon>
        <taxon>Stramenopiles</taxon>
        <taxon>Ochrophyta</taxon>
        <taxon>Pelagophyceae</taxon>
        <taxon>Pelagomonadales</taxon>
        <taxon>Pelagomonadaceae</taxon>
        <taxon>Chrysophaeum</taxon>
    </lineage>
</organism>
<accession>A0AAD7XFQ1</accession>
<proteinExistence type="predicted"/>
<dbReference type="Pfam" id="PF13383">
    <property type="entry name" value="Methyltransf_22"/>
    <property type="match status" value="1"/>
</dbReference>
<protein>
    <recommendedName>
        <fullName evidence="2">Methyltransferase domain-containing protein</fullName>
    </recommendedName>
</protein>
<evidence type="ECO:0000313" key="4">
    <source>
        <dbReference type="Proteomes" id="UP001230188"/>
    </source>
</evidence>
<dbReference type="Proteomes" id="UP001230188">
    <property type="component" value="Unassembled WGS sequence"/>
</dbReference>
<evidence type="ECO:0000313" key="3">
    <source>
        <dbReference type="EMBL" id="KAJ8599577.1"/>
    </source>
</evidence>
<sequence>MRRRCLLASGTATAVCLLVVVVVVVLGAAAPTSERPLPQEAEGPPPEALRQRIAAHLAKFAATTNTSSSSSRVSAERARVERHAGLFHEFLPEDAGSARPRRVGDRYRGAWSVLDYWEPELSCVDERRIPKDVFGDGPKWLCAPQLLRGAVVSLGSNFDDSFETGVAALTTGGEIYVVDPTLQDFGAARVDSFRKKLQAYGATLNETVGVGEGTLVSARTGRAYPLVPLGRIIEDLRLSRVAILKMDVEGAEYAAMRDVAAMCDARTLAIDQLAVEVHLVSGVTVADVYDLFANARRCHLLLHHKERNAWGCGGNACVEFSWVSVRHARRARLAMMVDNNDHTTTRTTTSYGRREES</sequence>
<dbReference type="InterPro" id="IPR025714">
    <property type="entry name" value="Methyltranfer_dom"/>
</dbReference>
<feature type="signal peptide" evidence="1">
    <location>
        <begin position="1"/>
        <end position="29"/>
    </location>
</feature>
<gene>
    <name evidence="3" type="ORF">CTAYLR_004672</name>
</gene>
<dbReference type="AlphaFoldDB" id="A0AAD7XFQ1"/>
<dbReference type="PANTHER" id="PTHR32026">
    <property type="entry name" value="METHYLTRANSFERASE-LIKE PROTEIN 24"/>
    <property type="match status" value="1"/>
</dbReference>